<sequence>MIARIFFSLPGAARDECCFYTSPSASPFSAIPAPFRLLPPLSRHAVRVAHAHCRTTVRSERLCFY</sequence>
<proteinExistence type="predicted"/>
<dbReference type="EMBL" id="CP038008">
    <property type="protein sequence ID" value="QBY31188.1"/>
    <property type="molecule type" value="Genomic_DNA"/>
</dbReference>
<protein>
    <submittedName>
        <fullName evidence="1">Uncharacterized protein</fullName>
    </submittedName>
</protein>
<accession>A0A482PKA9</accession>
<gene>
    <name evidence="1" type="ORF">E2R62_21875</name>
</gene>
<reference evidence="1" key="1">
    <citation type="submission" date="2019-03" db="EMBL/GenBank/DDBJ databases">
        <title>Complete genome sequence of enteropathogenic Citrobacter rodentium strain DBS100.</title>
        <authorList>
            <person name="Popov G."/>
            <person name="Fiebig A."/>
            <person name="Shideler S."/>
            <person name="Coombes B."/>
            <person name="Savchenko A."/>
        </authorList>
    </citation>
    <scope>NUCLEOTIDE SEQUENCE</scope>
    <source>
        <strain evidence="1">DBS100</strain>
    </source>
</reference>
<evidence type="ECO:0000313" key="1">
    <source>
        <dbReference type="EMBL" id="QBY31188.1"/>
    </source>
</evidence>
<name>A0A482PKA9_CITRO</name>
<dbReference type="AlphaFoldDB" id="A0A482PKA9"/>
<organism evidence="1">
    <name type="scientific">Citrobacter rodentium</name>
    <dbReference type="NCBI Taxonomy" id="67825"/>
    <lineage>
        <taxon>Bacteria</taxon>
        <taxon>Pseudomonadati</taxon>
        <taxon>Pseudomonadota</taxon>
        <taxon>Gammaproteobacteria</taxon>
        <taxon>Enterobacterales</taxon>
        <taxon>Enterobacteriaceae</taxon>
        <taxon>Citrobacter</taxon>
    </lineage>
</organism>